<evidence type="ECO:0000313" key="3">
    <source>
        <dbReference type="Proteomes" id="UP000604046"/>
    </source>
</evidence>
<comment type="caution">
    <text evidence="2">The sequence shown here is derived from an EMBL/GenBank/DDBJ whole genome shotgun (WGS) entry which is preliminary data.</text>
</comment>
<feature type="region of interest" description="Disordered" evidence="1">
    <location>
        <begin position="1"/>
        <end position="25"/>
    </location>
</feature>
<feature type="compositionally biased region" description="Basic and acidic residues" evidence="1">
    <location>
        <begin position="310"/>
        <end position="324"/>
    </location>
</feature>
<dbReference type="EMBL" id="CAJNDS010000191">
    <property type="protein sequence ID" value="CAE7024605.1"/>
    <property type="molecule type" value="Genomic_DNA"/>
</dbReference>
<dbReference type="AlphaFoldDB" id="A0A812I667"/>
<organism evidence="2 3">
    <name type="scientific">Symbiodinium natans</name>
    <dbReference type="NCBI Taxonomy" id="878477"/>
    <lineage>
        <taxon>Eukaryota</taxon>
        <taxon>Sar</taxon>
        <taxon>Alveolata</taxon>
        <taxon>Dinophyceae</taxon>
        <taxon>Suessiales</taxon>
        <taxon>Symbiodiniaceae</taxon>
        <taxon>Symbiodinium</taxon>
    </lineage>
</organism>
<keyword evidence="3" id="KW-1185">Reference proteome</keyword>
<feature type="compositionally biased region" description="Low complexity" evidence="1">
    <location>
        <begin position="325"/>
        <end position="336"/>
    </location>
</feature>
<reference evidence="2" key="1">
    <citation type="submission" date="2021-02" db="EMBL/GenBank/DDBJ databases">
        <authorList>
            <person name="Dougan E. K."/>
            <person name="Rhodes N."/>
            <person name="Thang M."/>
            <person name="Chan C."/>
        </authorList>
    </citation>
    <scope>NUCLEOTIDE SEQUENCE</scope>
</reference>
<feature type="region of interest" description="Disordered" evidence="1">
    <location>
        <begin position="291"/>
        <end position="336"/>
    </location>
</feature>
<proteinExistence type="predicted"/>
<evidence type="ECO:0000256" key="1">
    <source>
        <dbReference type="SAM" id="MobiDB-lite"/>
    </source>
</evidence>
<sequence length="336" mass="37916">MVKGKTFSVHPRTRRRGKQSVGHQVAKSVQKANAKQLKRQAKQEQKVQGGFRKAMSTFYERNLAEDREYVYKTLSEHEEWLPKLSAMFKSGALQSILEDEQAGPEEEINLEQLGRKIKGRACKLMNLPKHGKLILLQEYTNLENMDEADMADDWLNDAMTFLFHISSKTPLPKVPNPRYSKVLQEQARLRVKALQFKGAERKLNYGDRCEIQCYYTRMLEGGAQALHCGFLGEMAELPKLPDNGVWEVDNSHSLTAVVVNNRNKCLSLSCSSFFPNVQHLKPDEAWSYEAEAEEPEADGTALLSFANSMRRRDPQLGQEKKEGSGAEAAAAPLAEG</sequence>
<evidence type="ECO:0000313" key="2">
    <source>
        <dbReference type="EMBL" id="CAE7024605.1"/>
    </source>
</evidence>
<name>A0A812I667_9DINO</name>
<accession>A0A812I667</accession>
<gene>
    <name evidence="2" type="ORF">SNAT2548_LOCUS3092</name>
</gene>
<protein>
    <submittedName>
        <fullName evidence="2">Uncharacterized protein</fullName>
    </submittedName>
</protein>
<dbReference type="OrthoDB" id="447965at2759"/>
<dbReference type="Proteomes" id="UP000604046">
    <property type="component" value="Unassembled WGS sequence"/>
</dbReference>